<keyword evidence="3" id="KW-0804">Transcription</keyword>
<keyword evidence="1" id="KW-0805">Transcription regulation</keyword>
<dbReference type="Gene3D" id="3.40.50.1820">
    <property type="entry name" value="alpha/beta hydrolase"/>
    <property type="match status" value="1"/>
</dbReference>
<dbReference type="PANTHER" id="PTHR43280:SF2">
    <property type="entry name" value="HTH-TYPE TRANSCRIPTIONAL REGULATOR EXSA"/>
    <property type="match status" value="1"/>
</dbReference>
<keyword evidence="2" id="KW-0238">DNA-binding</keyword>
<evidence type="ECO:0000256" key="1">
    <source>
        <dbReference type="ARBA" id="ARBA00023015"/>
    </source>
</evidence>
<dbReference type="SUPFAM" id="SSF53474">
    <property type="entry name" value="alpha/beta-Hydrolases"/>
    <property type="match status" value="1"/>
</dbReference>
<dbReference type="EMBL" id="QSBM01000001">
    <property type="protein sequence ID" value="RGX33258.1"/>
    <property type="molecule type" value="Genomic_DNA"/>
</dbReference>
<evidence type="ECO:0000256" key="3">
    <source>
        <dbReference type="ARBA" id="ARBA00023163"/>
    </source>
</evidence>
<keyword evidence="6" id="KW-0378">Hydrolase</keyword>
<organism evidence="6 7">
    <name type="scientific">Enterocloster asparagiformis</name>
    <dbReference type="NCBI Taxonomy" id="333367"/>
    <lineage>
        <taxon>Bacteria</taxon>
        <taxon>Bacillati</taxon>
        <taxon>Bacillota</taxon>
        <taxon>Clostridia</taxon>
        <taxon>Lachnospirales</taxon>
        <taxon>Lachnospiraceae</taxon>
        <taxon>Enterocloster</taxon>
    </lineage>
</organism>
<comment type="caution">
    <text evidence="6">The sequence shown here is derived from an EMBL/GenBank/DDBJ whole genome shotgun (WGS) entry which is preliminary data.</text>
</comment>
<dbReference type="InterPro" id="IPR018060">
    <property type="entry name" value="HTH_AraC"/>
</dbReference>
<proteinExistence type="predicted"/>
<dbReference type="GO" id="GO:0016787">
    <property type="term" value="F:hydrolase activity"/>
    <property type="evidence" value="ECO:0007669"/>
    <property type="project" value="UniProtKB-KW"/>
</dbReference>
<name>A0A413FLS8_9FIRM</name>
<evidence type="ECO:0000313" key="7">
    <source>
        <dbReference type="Proteomes" id="UP000283880"/>
    </source>
</evidence>
<dbReference type="SMART" id="SM00342">
    <property type="entry name" value="HTH_ARAC"/>
    <property type="match status" value="1"/>
</dbReference>
<accession>A0A413FLS8</accession>
<sequence>MACVSRFQFPDFSNNDLNLPVESDILYSAKRMVLIPHPAGYATMAGRNLRVRRGVPMKLDSLYLDRDRTGQGATLFSTAVAGQQGRILCTIYTVGGQGMHPVLIFTHGYPGHEKNLDLAQSLRRMGFHSVVFFYRGSWGSEGQFSFNGSIKDTQAVLDFVLTDTQHGFDKKNIFFIGHSLGCITAARMIALYPEVRGGVFLAPCDFGKMYLLGKGGKSYSQSIACTIEEGIPYVNGTDSQTLIREIKEHLDTFSIEPYIEELAKKPILWISSPEDEVVSEQAGTLSFMQKLKNYPGHQIQWHRVASDHYFSNIRMEISMKIANFLLENIEHSRSRFNYATFEEELNNLIRRNLAGVTLGHVAEYFQVSVPYVSELIRQITGRSFTDLVLKLRMEEAGRLLAGSVLPISDITRLSGYQEASYFMKVFKKYYGCTPTQYRNRVQETGSRPVPQETLSRTPQPSDGNPKKSDP</sequence>
<dbReference type="PRINTS" id="PR00032">
    <property type="entry name" value="HTHARAC"/>
</dbReference>
<protein>
    <submittedName>
        <fullName evidence="6">Alpha/beta fold hydrolase</fullName>
    </submittedName>
</protein>
<evidence type="ECO:0000259" key="5">
    <source>
        <dbReference type="PROSITE" id="PS01124"/>
    </source>
</evidence>
<dbReference type="PROSITE" id="PS01124">
    <property type="entry name" value="HTH_ARAC_FAMILY_2"/>
    <property type="match status" value="1"/>
</dbReference>
<dbReference type="PANTHER" id="PTHR43280">
    <property type="entry name" value="ARAC-FAMILY TRANSCRIPTIONAL REGULATOR"/>
    <property type="match status" value="1"/>
</dbReference>
<dbReference type="Pfam" id="PF12146">
    <property type="entry name" value="Hydrolase_4"/>
    <property type="match status" value="1"/>
</dbReference>
<dbReference type="InterPro" id="IPR009057">
    <property type="entry name" value="Homeodomain-like_sf"/>
</dbReference>
<dbReference type="Pfam" id="PF12833">
    <property type="entry name" value="HTH_18"/>
    <property type="match status" value="1"/>
</dbReference>
<dbReference type="InterPro" id="IPR020449">
    <property type="entry name" value="Tscrpt_reg_AraC-type_HTH"/>
</dbReference>
<evidence type="ECO:0000256" key="2">
    <source>
        <dbReference type="ARBA" id="ARBA00023125"/>
    </source>
</evidence>
<dbReference type="InterPro" id="IPR029058">
    <property type="entry name" value="AB_hydrolase_fold"/>
</dbReference>
<dbReference type="GO" id="GO:0043565">
    <property type="term" value="F:sequence-specific DNA binding"/>
    <property type="evidence" value="ECO:0007669"/>
    <property type="project" value="InterPro"/>
</dbReference>
<dbReference type="Proteomes" id="UP000283880">
    <property type="component" value="Unassembled WGS sequence"/>
</dbReference>
<dbReference type="GO" id="GO:0003700">
    <property type="term" value="F:DNA-binding transcription factor activity"/>
    <property type="evidence" value="ECO:0007669"/>
    <property type="project" value="InterPro"/>
</dbReference>
<feature type="region of interest" description="Disordered" evidence="4">
    <location>
        <begin position="440"/>
        <end position="470"/>
    </location>
</feature>
<dbReference type="Gene3D" id="1.10.10.60">
    <property type="entry name" value="Homeodomain-like"/>
    <property type="match status" value="2"/>
</dbReference>
<dbReference type="SUPFAM" id="SSF46689">
    <property type="entry name" value="Homeodomain-like"/>
    <property type="match status" value="1"/>
</dbReference>
<reference evidence="6 7" key="1">
    <citation type="submission" date="2018-08" db="EMBL/GenBank/DDBJ databases">
        <title>A genome reference for cultivated species of the human gut microbiota.</title>
        <authorList>
            <person name="Zou Y."/>
            <person name="Xue W."/>
            <person name="Luo G."/>
        </authorList>
    </citation>
    <scope>NUCLEOTIDE SEQUENCE [LARGE SCALE GENOMIC DNA]</scope>
    <source>
        <strain evidence="6 7">AF04-15</strain>
    </source>
</reference>
<evidence type="ECO:0000256" key="4">
    <source>
        <dbReference type="SAM" id="MobiDB-lite"/>
    </source>
</evidence>
<dbReference type="OrthoDB" id="53505at2"/>
<gene>
    <name evidence="6" type="ORF">DWV29_03405</name>
</gene>
<feature type="compositionally biased region" description="Polar residues" evidence="4">
    <location>
        <begin position="452"/>
        <end position="462"/>
    </location>
</feature>
<evidence type="ECO:0000313" key="6">
    <source>
        <dbReference type="EMBL" id="RGX33258.1"/>
    </source>
</evidence>
<dbReference type="InterPro" id="IPR022742">
    <property type="entry name" value="Hydrolase_4"/>
</dbReference>
<dbReference type="AlphaFoldDB" id="A0A413FLS8"/>
<feature type="domain" description="HTH araC/xylS-type" evidence="5">
    <location>
        <begin position="343"/>
        <end position="440"/>
    </location>
</feature>